<dbReference type="GO" id="GO:0003677">
    <property type="term" value="F:DNA binding"/>
    <property type="evidence" value="ECO:0007669"/>
    <property type="project" value="UniProtKB-UniRule"/>
</dbReference>
<dbReference type="InterPro" id="IPR001647">
    <property type="entry name" value="HTH_TetR"/>
</dbReference>
<evidence type="ECO:0000313" key="4">
    <source>
        <dbReference type="EMBL" id="TLD01007.1"/>
    </source>
</evidence>
<dbReference type="AlphaFoldDB" id="A0A4U8Q822"/>
<dbReference type="RefSeq" id="WP_047833629.1">
    <property type="nucleotide sequence ID" value="NZ_QGQD01000045.1"/>
</dbReference>
<dbReference type="Gene3D" id="1.10.357.10">
    <property type="entry name" value="Tetracycline Repressor, domain 2"/>
    <property type="match status" value="1"/>
</dbReference>
<feature type="DNA-binding region" description="H-T-H motif" evidence="2">
    <location>
        <begin position="28"/>
        <end position="47"/>
    </location>
</feature>
<dbReference type="EMBL" id="QGQD01000045">
    <property type="protein sequence ID" value="TLD01007.1"/>
    <property type="molecule type" value="Genomic_DNA"/>
</dbReference>
<protein>
    <submittedName>
        <fullName evidence="4">Putative HTH-type transcriptional regulator YvdT</fullName>
    </submittedName>
</protein>
<sequence length="188" mass="22004">MNRVVTSREELIKAAKAIVFEEGADKLNIRYLAKKCGIATGSVYNYFPSKSELIFAVVEEFWKTVFHQDVCKMQGDISFVEFFETVYLRLCANLQDFRSIFMSQFEAMKSSEKEKGRMVEQKYLEHVQNGFLIALGQDKKISDAVWTDTFTKEKFVAFLFTNMFSMLTDEERDCSYFKEVLNRILYII</sequence>
<dbReference type="PROSITE" id="PS50977">
    <property type="entry name" value="HTH_TETR_2"/>
    <property type="match status" value="1"/>
</dbReference>
<proteinExistence type="predicted"/>
<reference evidence="4 5" key="1">
    <citation type="journal article" date="2019" name="Anaerobe">
        <title>Detection of Robinsoniella peoriensis in multiple bone samples of a trauma patient.</title>
        <authorList>
            <person name="Schrottner P."/>
            <person name="Hartwich K."/>
            <person name="Bunk B."/>
            <person name="Schober I."/>
            <person name="Helbig S."/>
            <person name="Rudolph W.W."/>
            <person name="Gunzer F."/>
        </authorList>
    </citation>
    <scope>NUCLEOTIDE SEQUENCE [LARGE SCALE GENOMIC DNA]</scope>
    <source>
        <strain evidence="4 5">DSM 106044</strain>
    </source>
</reference>
<dbReference type="STRING" id="180332.GCA_000797495_03889"/>
<organism evidence="4 5">
    <name type="scientific">Robinsoniella peoriensis</name>
    <dbReference type="NCBI Taxonomy" id="180332"/>
    <lineage>
        <taxon>Bacteria</taxon>
        <taxon>Bacillati</taxon>
        <taxon>Bacillota</taxon>
        <taxon>Clostridia</taxon>
        <taxon>Lachnospirales</taxon>
        <taxon>Lachnospiraceae</taxon>
        <taxon>Robinsoniella</taxon>
    </lineage>
</organism>
<gene>
    <name evidence="4" type="primary">yvdT_1</name>
    <name evidence="4" type="ORF">DSM106044_02209</name>
</gene>
<dbReference type="InterPro" id="IPR050624">
    <property type="entry name" value="HTH-type_Tx_Regulator"/>
</dbReference>
<comment type="caution">
    <text evidence="4">The sequence shown here is derived from an EMBL/GenBank/DDBJ whole genome shotgun (WGS) entry which is preliminary data.</text>
</comment>
<evidence type="ECO:0000256" key="2">
    <source>
        <dbReference type="PROSITE-ProRule" id="PRU00335"/>
    </source>
</evidence>
<dbReference type="SUPFAM" id="SSF46689">
    <property type="entry name" value="Homeodomain-like"/>
    <property type="match status" value="1"/>
</dbReference>
<keyword evidence="1 2" id="KW-0238">DNA-binding</keyword>
<dbReference type="InterPro" id="IPR009057">
    <property type="entry name" value="Homeodomain-like_sf"/>
</dbReference>
<accession>A0A4U8Q822</accession>
<dbReference type="Pfam" id="PF00440">
    <property type="entry name" value="TetR_N"/>
    <property type="match status" value="1"/>
</dbReference>
<name>A0A4U8Q822_9FIRM</name>
<evidence type="ECO:0000256" key="1">
    <source>
        <dbReference type="ARBA" id="ARBA00023125"/>
    </source>
</evidence>
<dbReference type="PRINTS" id="PR00455">
    <property type="entry name" value="HTHTETR"/>
</dbReference>
<evidence type="ECO:0000259" key="3">
    <source>
        <dbReference type="PROSITE" id="PS50977"/>
    </source>
</evidence>
<dbReference type="Proteomes" id="UP000306509">
    <property type="component" value="Unassembled WGS sequence"/>
</dbReference>
<dbReference type="PANTHER" id="PTHR43479">
    <property type="entry name" value="ACREF/ENVCD OPERON REPRESSOR-RELATED"/>
    <property type="match status" value="1"/>
</dbReference>
<feature type="domain" description="HTH tetR-type" evidence="3">
    <location>
        <begin position="5"/>
        <end position="65"/>
    </location>
</feature>
<dbReference type="PANTHER" id="PTHR43479:SF11">
    <property type="entry name" value="ACREF_ENVCD OPERON REPRESSOR-RELATED"/>
    <property type="match status" value="1"/>
</dbReference>
<keyword evidence="5" id="KW-1185">Reference proteome</keyword>
<evidence type="ECO:0000313" key="5">
    <source>
        <dbReference type="Proteomes" id="UP000306509"/>
    </source>
</evidence>